<dbReference type="Proteomes" id="UP000054051">
    <property type="component" value="Unassembled WGS sequence"/>
</dbReference>
<dbReference type="eggNOG" id="ENOG50340SF">
    <property type="taxonomic scope" value="Bacteria"/>
</dbReference>
<gene>
    <name evidence="1" type="ORF">CAGGBEG34_420010</name>
</gene>
<evidence type="ECO:0000313" key="1">
    <source>
        <dbReference type="EMBL" id="CCD30107.1"/>
    </source>
</evidence>
<comment type="caution">
    <text evidence="1">The sequence shown here is derived from an EMBL/GenBank/DDBJ whole genome shotgun (WGS) entry which is preliminary data.</text>
</comment>
<dbReference type="AlphaFoldDB" id="G2JBF3"/>
<evidence type="ECO:0008006" key="3">
    <source>
        <dbReference type="Google" id="ProtNLM"/>
    </source>
</evidence>
<name>G2JBF3_9BURK</name>
<keyword evidence="2" id="KW-1185">Reference proteome</keyword>
<reference evidence="1 2" key="1">
    <citation type="submission" date="2011-08" db="EMBL/GenBank/DDBJ databases">
        <title>The genome of the obligate endobacterium of an arbuscular mycorrhizal fungus reveals an interphylum network of nutritional interactions.</title>
        <authorList>
            <person name="Ghignone S."/>
            <person name="Salvioli A."/>
            <person name="Anca I."/>
            <person name="Lumini E."/>
            <person name="Ortu G."/>
            <person name="Petiti L."/>
            <person name="Cruveiller S."/>
            <person name="Bianciotto V."/>
            <person name="Piffanelli P."/>
            <person name="Lanfranco L."/>
            <person name="Bonfante P."/>
        </authorList>
    </citation>
    <scope>NUCLEOTIDE SEQUENCE [LARGE SCALE GENOMIC DNA]</scope>
    <source>
        <strain evidence="1 2">BEG34</strain>
    </source>
</reference>
<accession>G2JBF3</accession>
<sequence length="126" mass="14264">MPFSLRLDEELASFYRRKANEHGISVSEFLRQMLVQGVIAENVQEIEMCLSRKVEEIRAANQSGNTSVIPENVLLSVFTSEALLTAIVESRNPQQLYEAQNIARAKLKQIKDGQMVKRPDKLVGDF</sequence>
<protein>
    <recommendedName>
        <fullName evidence="3">Ribbon-helix-helix protein CopG domain-containing protein</fullName>
    </recommendedName>
</protein>
<organism evidence="1 2">
    <name type="scientific">Candidatus Glomeribacter gigasporarum BEG34</name>
    <dbReference type="NCBI Taxonomy" id="1070319"/>
    <lineage>
        <taxon>Bacteria</taxon>
        <taxon>Pseudomonadati</taxon>
        <taxon>Pseudomonadota</taxon>
        <taxon>Betaproteobacteria</taxon>
        <taxon>Burkholderiales</taxon>
        <taxon>Burkholderiaceae</taxon>
        <taxon>Candidatus Glomeribacter</taxon>
    </lineage>
</organism>
<evidence type="ECO:0000313" key="2">
    <source>
        <dbReference type="Proteomes" id="UP000054051"/>
    </source>
</evidence>
<proteinExistence type="predicted"/>
<dbReference type="EMBL" id="CAFB01000061">
    <property type="protein sequence ID" value="CCD30107.1"/>
    <property type="molecule type" value="Genomic_DNA"/>
</dbReference>